<keyword evidence="8" id="KW-0472">Membrane</keyword>
<dbReference type="EMBL" id="JARBDR010000813">
    <property type="protein sequence ID" value="KAJ8305757.1"/>
    <property type="molecule type" value="Genomic_DNA"/>
</dbReference>
<keyword evidence="4" id="KW-0479">Metal-binding</keyword>
<evidence type="ECO:0000256" key="2">
    <source>
        <dbReference type="ARBA" id="ARBA00010147"/>
    </source>
</evidence>
<dbReference type="Gene3D" id="2.60.120.260">
    <property type="entry name" value="Galactose-binding domain-like"/>
    <property type="match status" value="1"/>
</dbReference>
<feature type="transmembrane region" description="Helical" evidence="8">
    <location>
        <begin position="12"/>
        <end position="29"/>
    </location>
</feature>
<evidence type="ECO:0000313" key="11">
    <source>
        <dbReference type="Proteomes" id="UP001217089"/>
    </source>
</evidence>
<keyword evidence="8" id="KW-0812">Transmembrane</keyword>
<evidence type="ECO:0000256" key="5">
    <source>
        <dbReference type="ARBA" id="ARBA00022734"/>
    </source>
</evidence>
<organism evidence="10 11">
    <name type="scientific">Tegillarca granosa</name>
    <name type="common">Malaysian cockle</name>
    <name type="synonym">Anadara granosa</name>
    <dbReference type="NCBI Taxonomy" id="220873"/>
    <lineage>
        <taxon>Eukaryota</taxon>
        <taxon>Metazoa</taxon>
        <taxon>Spiralia</taxon>
        <taxon>Lophotrochozoa</taxon>
        <taxon>Mollusca</taxon>
        <taxon>Bivalvia</taxon>
        <taxon>Autobranchia</taxon>
        <taxon>Pteriomorphia</taxon>
        <taxon>Arcoida</taxon>
        <taxon>Arcoidea</taxon>
        <taxon>Arcidae</taxon>
        <taxon>Tegillarca</taxon>
    </lineage>
</organism>
<dbReference type="PANTHER" id="PTHR45713">
    <property type="entry name" value="FTP DOMAIN-CONTAINING PROTEIN"/>
    <property type="match status" value="1"/>
</dbReference>
<evidence type="ECO:0000259" key="9">
    <source>
        <dbReference type="SMART" id="SM00607"/>
    </source>
</evidence>
<keyword evidence="6" id="KW-0106">Calcium</keyword>
<evidence type="ECO:0000256" key="8">
    <source>
        <dbReference type="SAM" id="Phobius"/>
    </source>
</evidence>
<comment type="subunit">
    <text evidence="3">Homotrimer.</text>
</comment>
<dbReference type="SMART" id="SM00607">
    <property type="entry name" value="FTP"/>
    <property type="match status" value="1"/>
</dbReference>
<comment type="function">
    <text evidence="1">Acts as a defensive agent. Recognizes blood group fucosylated oligosaccharides including A, B, H and Lewis B-type antigens. Does not recognize Lewis A antigen and has low affinity for monovalent haptens.</text>
</comment>
<dbReference type="PANTHER" id="PTHR45713:SF6">
    <property type="entry name" value="F5_8 TYPE C DOMAIN-CONTAINING PROTEIN"/>
    <property type="match status" value="1"/>
</dbReference>
<evidence type="ECO:0000313" key="10">
    <source>
        <dbReference type="EMBL" id="KAJ8305757.1"/>
    </source>
</evidence>
<name>A0ABQ9EQ81_TEGGR</name>
<sequence length="309" mass="34476">MLINILKMTMTFVYLKIVLIGVYFTRHFARASENIALRRPASQSSTMSSYTADRAVDGNTGNLFFEDNSCSHTAHGKNEAWWQVNLLQLSNIKKVSIFYRRNYTERFWGFHLFVSNTSDWSSGYLCYNHKGPDLPDEIQNVSCPTIDCDYGSFGSGCRGRCYCMQGTCDPVSGICPTGGCQGGWNGKSCNKACASFTYGPDCKFTCHCKNSTCDRFTGKCLYGCEEGWVGPNCNQECMKISNDHPRKAVITCLIIVAVSLLVINILSCAIYYRKKMSDCRGGRVSYNVHVSNPAYDINEKSEDITGIHG</sequence>
<evidence type="ECO:0000256" key="1">
    <source>
        <dbReference type="ARBA" id="ARBA00002219"/>
    </source>
</evidence>
<dbReference type="InterPro" id="IPR006585">
    <property type="entry name" value="FTP1"/>
</dbReference>
<keyword evidence="8" id="KW-1133">Transmembrane helix</keyword>
<evidence type="ECO:0000256" key="6">
    <source>
        <dbReference type="ARBA" id="ARBA00022837"/>
    </source>
</evidence>
<evidence type="ECO:0000256" key="7">
    <source>
        <dbReference type="ARBA" id="ARBA00023157"/>
    </source>
</evidence>
<keyword evidence="11" id="KW-1185">Reference proteome</keyword>
<dbReference type="Proteomes" id="UP001217089">
    <property type="component" value="Unassembled WGS sequence"/>
</dbReference>
<proteinExistence type="inferred from homology"/>
<feature type="domain" description="Fucolectin tachylectin-4 pentraxin-1" evidence="9">
    <location>
        <begin position="32"/>
        <end position="172"/>
    </location>
</feature>
<keyword evidence="5" id="KW-0430">Lectin</keyword>
<evidence type="ECO:0000256" key="3">
    <source>
        <dbReference type="ARBA" id="ARBA00011233"/>
    </source>
</evidence>
<dbReference type="SUPFAM" id="SSF49785">
    <property type="entry name" value="Galactose-binding domain-like"/>
    <property type="match status" value="1"/>
</dbReference>
<keyword evidence="7" id="KW-1015">Disulfide bond</keyword>
<gene>
    <name evidence="10" type="ORF">KUTeg_016302</name>
</gene>
<dbReference type="Pfam" id="PF22633">
    <property type="entry name" value="F5_F8_type_C_2"/>
    <property type="match status" value="1"/>
</dbReference>
<feature type="transmembrane region" description="Helical" evidence="8">
    <location>
        <begin position="248"/>
        <end position="272"/>
    </location>
</feature>
<reference evidence="10 11" key="1">
    <citation type="submission" date="2022-12" db="EMBL/GenBank/DDBJ databases">
        <title>Chromosome-level genome of Tegillarca granosa.</title>
        <authorList>
            <person name="Kim J."/>
        </authorList>
    </citation>
    <scope>NUCLEOTIDE SEQUENCE [LARGE SCALE GENOMIC DNA]</scope>
    <source>
        <strain evidence="10">Teg-2019</strain>
        <tissue evidence="10">Adductor muscle</tissue>
    </source>
</reference>
<protein>
    <recommendedName>
        <fullName evidence="9">Fucolectin tachylectin-4 pentraxin-1 domain-containing protein</fullName>
    </recommendedName>
</protein>
<dbReference type="InterPro" id="IPR008979">
    <property type="entry name" value="Galactose-bd-like_sf"/>
</dbReference>
<comment type="similarity">
    <text evidence="2">Belongs to the fucolectin family.</text>
</comment>
<accession>A0ABQ9EQ81</accession>
<dbReference type="InterPro" id="IPR051941">
    <property type="entry name" value="BG_Antigen-Binding_Lectin"/>
</dbReference>
<evidence type="ECO:0000256" key="4">
    <source>
        <dbReference type="ARBA" id="ARBA00022723"/>
    </source>
</evidence>
<comment type="caution">
    <text evidence="10">The sequence shown here is derived from an EMBL/GenBank/DDBJ whole genome shotgun (WGS) entry which is preliminary data.</text>
</comment>